<feature type="region of interest" description="Disordered" evidence="3">
    <location>
        <begin position="111"/>
        <end position="131"/>
    </location>
</feature>
<dbReference type="InterPro" id="IPR013783">
    <property type="entry name" value="Ig-like_fold"/>
</dbReference>
<dbReference type="Proteomes" id="UP000823561">
    <property type="component" value="Chromosome 24"/>
</dbReference>
<proteinExistence type="predicted"/>
<name>A0AAV6FEL8_9TELE</name>
<accession>A0AAV6FEL8</accession>
<evidence type="ECO:0000259" key="4">
    <source>
        <dbReference type="PROSITE" id="PS50835"/>
    </source>
</evidence>
<evidence type="ECO:0000256" key="1">
    <source>
        <dbReference type="ARBA" id="ARBA00022729"/>
    </source>
</evidence>
<evidence type="ECO:0000313" key="6">
    <source>
        <dbReference type="Proteomes" id="UP000823561"/>
    </source>
</evidence>
<dbReference type="EMBL" id="JADWDJ010000024">
    <property type="protein sequence ID" value="KAG5261128.1"/>
    <property type="molecule type" value="Genomic_DNA"/>
</dbReference>
<dbReference type="GO" id="GO:0009897">
    <property type="term" value="C:external side of plasma membrane"/>
    <property type="evidence" value="ECO:0007669"/>
    <property type="project" value="TreeGrafter"/>
</dbReference>
<reference evidence="5" key="1">
    <citation type="submission" date="2020-10" db="EMBL/GenBank/DDBJ databases">
        <title>Chromosome-scale genome assembly of the Allis shad, Alosa alosa.</title>
        <authorList>
            <person name="Margot Z."/>
            <person name="Christophe K."/>
            <person name="Cabau C."/>
            <person name="Louis A."/>
            <person name="Berthelot C."/>
            <person name="Parey E."/>
            <person name="Roest Crollius H."/>
            <person name="Montfort J."/>
            <person name="Robinson-Rechavi M."/>
            <person name="Bucao C."/>
            <person name="Bouchez O."/>
            <person name="Gislard M."/>
            <person name="Lluch J."/>
            <person name="Milhes M."/>
            <person name="Lampietro C."/>
            <person name="Lopez Roques C."/>
            <person name="Donnadieu C."/>
            <person name="Braasch I."/>
            <person name="Desvignes T."/>
            <person name="Postlethwait J."/>
            <person name="Bobe J."/>
            <person name="Guiguen Y."/>
        </authorList>
    </citation>
    <scope>NUCLEOTIDE SEQUENCE</scope>
    <source>
        <strain evidence="5">M-15738</strain>
        <tissue evidence="5">Blood</tissue>
    </source>
</reference>
<keyword evidence="2" id="KW-1015">Disulfide bond</keyword>
<feature type="domain" description="Ig-like" evidence="4">
    <location>
        <begin position="19"/>
        <end position="84"/>
    </location>
</feature>
<organism evidence="5 6">
    <name type="scientific">Alosa alosa</name>
    <name type="common">allis shad</name>
    <dbReference type="NCBI Taxonomy" id="278164"/>
    <lineage>
        <taxon>Eukaryota</taxon>
        <taxon>Metazoa</taxon>
        <taxon>Chordata</taxon>
        <taxon>Craniata</taxon>
        <taxon>Vertebrata</taxon>
        <taxon>Euteleostomi</taxon>
        <taxon>Actinopterygii</taxon>
        <taxon>Neopterygii</taxon>
        <taxon>Teleostei</taxon>
        <taxon>Clupei</taxon>
        <taxon>Clupeiformes</taxon>
        <taxon>Clupeoidei</taxon>
        <taxon>Clupeidae</taxon>
        <taxon>Alosa</taxon>
    </lineage>
</organism>
<dbReference type="InterPro" id="IPR050488">
    <property type="entry name" value="Ig_Fc_receptor"/>
</dbReference>
<sequence>MLLILAVYTDADSQKGLAGNVILESPVHPVTEGDPLTLRCKYRDQPSHISADFYKDGTLLQTSTTGEMTIPAVSKSHEGLYKCRNPERGESPESWIIKGPATQASVLGQQCQNTNQNPDQSQPGGSNGAASEYVPMKRVIDTTHTYANLNLKCVPQQRDSKYVYEVMAPITARADIQRNGA</sequence>
<dbReference type="InterPro" id="IPR036179">
    <property type="entry name" value="Ig-like_dom_sf"/>
</dbReference>
<gene>
    <name evidence="5" type="ORF">AALO_G00300340</name>
</gene>
<dbReference type="GO" id="GO:0004888">
    <property type="term" value="F:transmembrane signaling receptor activity"/>
    <property type="evidence" value="ECO:0007669"/>
    <property type="project" value="TreeGrafter"/>
</dbReference>
<dbReference type="Gene3D" id="2.60.40.10">
    <property type="entry name" value="Immunoglobulins"/>
    <property type="match status" value="1"/>
</dbReference>
<dbReference type="PANTHER" id="PTHR11481:SF64">
    <property type="entry name" value="FC RECEPTOR-LIKE PROTEIN 4"/>
    <property type="match status" value="1"/>
</dbReference>
<dbReference type="GO" id="GO:0007166">
    <property type="term" value="P:cell surface receptor signaling pathway"/>
    <property type="evidence" value="ECO:0007669"/>
    <property type="project" value="TreeGrafter"/>
</dbReference>
<dbReference type="Pfam" id="PF13895">
    <property type="entry name" value="Ig_2"/>
    <property type="match status" value="1"/>
</dbReference>
<dbReference type="InterPro" id="IPR007110">
    <property type="entry name" value="Ig-like_dom"/>
</dbReference>
<keyword evidence="1" id="KW-0732">Signal</keyword>
<dbReference type="PANTHER" id="PTHR11481">
    <property type="entry name" value="IMMUNOGLOBULIN FC RECEPTOR"/>
    <property type="match status" value="1"/>
</dbReference>
<evidence type="ECO:0000256" key="2">
    <source>
        <dbReference type="ARBA" id="ARBA00023157"/>
    </source>
</evidence>
<evidence type="ECO:0000256" key="3">
    <source>
        <dbReference type="SAM" id="MobiDB-lite"/>
    </source>
</evidence>
<dbReference type="PROSITE" id="PS50835">
    <property type="entry name" value="IG_LIKE"/>
    <property type="match status" value="1"/>
</dbReference>
<dbReference type="AlphaFoldDB" id="A0AAV6FEL8"/>
<dbReference type="SUPFAM" id="SSF48726">
    <property type="entry name" value="Immunoglobulin"/>
    <property type="match status" value="1"/>
</dbReference>
<protein>
    <recommendedName>
        <fullName evidence="4">Ig-like domain-containing protein</fullName>
    </recommendedName>
</protein>
<feature type="compositionally biased region" description="Polar residues" evidence="3">
    <location>
        <begin position="111"/>
        <end position="124"/>
    </location>
</feature>
<dbReference type="GO" id="GO:0006955">
    <property type="term" value="P:immune response"/>
    <property type="evidence" value="ECO:0007669"/>
    <property type="project" value="TreeGrafter"/>
</dbReference>
<keyword evidence="6" id="KW-1185">Reference proteome</keyword>
<comment type="caution">
    <text evidence="5">The sequence shown here is derived from an EMBL/GenBank/DDBJ whole genome shotgun (WGS) entry which is preliminary data.</text>
</comment>
<evidence type="ECO:0000313" key="5">
    <source>
        <dbReference type="EMBL" id="KAG5261128.1"/>
    </source>
</evidence>